<sequence length="148" mass="16975">MRRTGITHGQFRHEKREKFFRTCPGIAGDATGPESLKKSFRQRPFEREPAVMESGYGRRIIMKTAGIVKTDFTRLQGERAFRITETAGAFHAPEKFDKVAKPDFLLAGRINPEMSGRPDPERNPFGFRINLSENRVLKKFHSYPSTEC</sequence>
<gene>
    <name evidence="1" type="ORF">SDC9_205698</name>
</gene>
<comment type="caution">
    <text evidence="1">The sequence shown here is derived from an EMBL/GenBank/DDBJ whole genome shotgun (WGS) entry which is preliminary data.</text>
</comment>
<organism evidence="1">
    <name type="scientific">bioreactor metagenome</name>
    <dbReference type="NCBI Taxonomy" id="1076179"/>
    <lineage>
        <taxon>unclassified sequences</taxon>
        <taxon>metagenomes</taxon>
        <taxon>ecological metagenomes</taxon>
    </lineage>
</organism>
<protein>
    <submittedName>
        <fullName evidence="1">Uncharacterized protein</fullName>
    </submittedName>
</protein>
<accession>A0A645J4F2</accession>
<proteinExistence type="predicted"/>
<reference evidence="1" key="1">
    <citation type="submission" date="2019-08" db="EMBL/GenBank/DDBJ databases">
        <authorList>
            <person name="Kucharzyk K."/>
            <person name="Murdoch R.W."/>
            <person name="Higgins S."/>
            <person name="Loffler F."/>
        </authorList>
    </citation>
    <scope>NUCLEOTIDE SEQUENCE</scope>
</reference>
<name>A0A645J4F2_9ZZZZ</name>
<evidence type="ECO:0000313" key="1">
    <source>
        <dbReference type="EMBL" id="MPN58002.1"/>
    </source>
</evidence>
<dbReference type="EMBL" id="VSSQ01130227">
    <property type="protein sequence ID" value="MPN58002.1"/>
    <property type="molecule type" value="Genomic_DNA"/>
</dbReference>
<dbReference type="AlphaFoldDB" id="A0A645J4F2"/>